<keyword evidence="2" id="KW-1185">Reference proteome</keyword>
<dbReference type="EMBL" id="CP001510">
    <property type="protein sequence ID" value="ACS40822.1"/>
    <property type="molecule type" value="Genomic_DNA"/>
</dbReference>
<reference evidence="1 2" key="1">
    <citation type="journal article" date="2009" name="PLoS ONE">
        <title>Methylobacterium genome sequences: a reference blueprint to investigate microbial metabolism of C1 compounds from natural and industrial sources.</title>
        <authorList>
            <person name="Vuilleumier S."/>
            <person name="Chistoserdova L."/>
            <person name="Lee M.-C."/>
            <person name="Bringel F."/>
            <person name="Lajus A."/>
            <person name="Zhou Y."/>
            <person name="Gourion B."/>
            <person name="Barbe V."/>
            <person name="Chang J."/>
            <person name="Cruveiller S."/>
            <person name="Dossat C."/>
            <person name="Gillett W."/>
            <person name="Gruffaz C."/>
            <person name="Haugen E."/>
            <person name="Hourcade E."/>
            <person name="Levy R."/>
            <person name="Mangenot S."/>
            <person name="Muller E."/>
            <person name="Nadalig T."/>
            <person name="Pagni M."/>
            <person name="Penny C."/>
            <person name="Peyraud R."/>
            <person name="Robinson D.G."/>
            <person name="Roche D."/>
            <person name="Rouy Z."/>
            <person name="Saenampechek C."/>
            <person name="Salvignol G."/>
            <person name="Vallenet D."/>
            <person name="Wu Z."/>
            <person name="Marx C.J."/>
            <person name="Vorholt J.A."/>
            <person name="Olson M.V."/>
            <person name="Kaul R."/>
            <person name="Weissenbach J."/>
            <person name="Medigue C."/>
            <person name="Lidstrom M.E."/>
        </authorList>
    </citation>
    <scope>NUCLEOTIDE SEQUENCE [LARGE SCALE GENOMIC DNA]</scope>
    <source>
        <strain evidence="2">ATCC 14718 / DSM 1338 / JCM 2805 / NCIMB 9133 / AM1</strain>
    </source>
</reference>
<dbReference type="AlphaFoldDB" id="C5AVY6"/>
<evidence type="ECO:0000313" key="1">
    <source>
        <dbReference type="EMBL" id="ACS40822.1"/>
    </source>
</evidence>
<evidence type="ECO:0000313" key="2">
    <source>
        <dbReference type="Proteomes" id="UP000009081"/>
    </source>
</evidence>
<organism evidence="1 2">
    <name type="scientific">Methylorubrum extorquens (strain ATCC 14718 / DSM 1338 / JCM 2805 / NCIMB 9133 / AM1)</name>
    <name type="common">Methylobacterium extorquens</name>
    <dbReference type="NCBI Taxonomy" id="272630"/>
    <lineage>
        <taxon>Bacteria</taxon>
        <taxon>Pseudomonadati</taxon>
        <taxon>Pseudomonadota</taxon>
        <taxon>Alphaproteobacteria</taxon>
        <taxon>Hyphomicrobiales</taxon>
        <taxon>Methylobacteriaceae</taxon>
        <taxon>Methylorubrum</taxon>
    </lineage>
</organism>
<protein>
    <submittedName>
        <fullName evidence="1">Uncharacterized protein</fullName>
    </submittedName>
</protein>
<dbReference type="Proteomes" id="UP000009081">
    <property type="component" value="Chromosome"/>
</dbReference>
<gene>
    <name evidence="1" type="ordered locus">MexAM1_META1p3074</name>
</gene>
<accession>C5AVY6</accession>
<proteinExistence type="predicted"/>
<sequence length="21" mass="2285">MMSKRAVAAVYDTQKKTVASV</sequence>
<dbReference type="HOGENOM" id="CLU_3426601_0_0_5"/>
<name>C5AVY6_METEA</name>
<dbReference type="KEGG" id="mea:Mex_1p3074"/>
<dbReference type="STRING" id="272630.MexAM1_META1p3074"/>